<evidence type="ECO:0000313" key="2">
    <source>
        <dbReference type="Proteomes" id="UP001165489"/>
    </source>
</evidence>
<dbReference type="PROSITE" id="PS51257">
    <property type="entry name" value="PROKAR_LIPOPROTEIN"/>
    <property type="match status" value="1"/>
</dbReference>
<dbReference type="Proteomes" id="UP001165489">
    <property type="component" value="Unassembled WGS sequence"/>
</dbReference>
<dbReference type="Pfam" id="PF11138">
    <property type="entry name" value="DUF2911"/>
    <property type="match status" value="1"/>
</dbReference>
<name>A0ABS9UXP2_9BACT</name>
<reference evidence="1" key="1">
    <citation type="submission" date="2022-03" db="EMBL/GenBank/DDBJ databases">
        <title>De novo assembled genomes of Belliella spp. (Cyclobacteriaceae) strains.</title>
        <authorList>
            <person name="Szabo A."/>
            <person name="Korponai K."/>
            <person name="Felfoldi T."/>
        </authorList>
    </citation>
    <scope>NUCLEOTIDE SEQUENCE</scope>
    <source>
        <strain evidence="1">DSM 111904</strain>
    </source>
</reference>
<dbReference type="InterPro" id="IPR021314">
    <property type="entry name" value="DUF2911"/>
</dbReference>
<keyword evidence="2" id="KW-1185">Reference proteome</keyword>
<dbReference type="RefSeq" id="WP_241347250.1">
    <property type="nucleotide sequence ID" value="NZ_JAKZGP010000009.1"/>
</dbReference>
<comment type="caution">
    <text evidence="1">The sequence shown here is derived from an EMBL/GenBank/DDBJ whole genome shotgun (WGS) entry which is preliminary data.</text>
</comment>
<sequence>MKKTLITILSASLLFSCGGEQKEATEVTLEEPSEELSNLEKEHLPEKVAYADSVNAGLLEDTFKGSARREAQASIGDAIVTVNYGSPGKRGRVIWNGLVSYDQVWVSGSHWATAVTFSEDMVINEVEIPAGMYAFFTIPGRETWTLILNKNYDQHLADSYEESEDVVRIEVPAQSLDQEVQRLTYEVESISDTEGAISLSWDQVKVSMPFSIK</sequence>
<evidence type="ECO:0000313" key="1">
    <source>
        <dbReference type="EMBL" id="MCH7408889.1"/>
    </source>
</evidence>
<accession>A0ABS9UXP2</accession>
<protein>
    <submittedName>
        <fullName evidence="1">DUF2911 domain-containing protein</fullName>
    </submittedName>
</protein>
<organism evidence="1 2">
    <name type="scientific">Belliella filtrata</name>
    <dbReference type="NCBI Taxonomy" id="2923435"/>
    <lineage>
        <taxon>Bacteria</taxon>
        <taxon>Pseudomonadati</taxon>
        <taxon>Bacteroidota</taxon>
        <taxon>Cytophagia</taxon>
        <taxon>Cytophagales</taxon>
        <taxon>Cyclobacteriaceae</taxon>
        <taxon>Belliella</taxon>
    </lineage>
</organism>
<gene>
    <name evidence="1" type="ORF">MM239_05750</name>
</gene>
<dbReference type="EMBL" id="JAKZGP010000009">
    <property type="protein sequence ID" value="MCH7408889.1"/>
    <property type="molecule type" value="Genomic_DNA"/>
</dbReference>
<proteinExistence type="predicted"/>